<dbReference type="InterPro" id="IPR001650">
    <property type="entry name" value="Helicase_C-like"/>
</dbReference>
<dbReference type="GO" id="GO:0016787">
    <property type="term" value="F:hydrolase activity"/>
    <property type="evidence" value="ECO:0007669"/>
    <property type="project" value="UniProtKB-KW"/>
</dbReference>
<dbReference type="PANTHER" id="PTHR47961:SF6">
    <property type="entry name" value="DNA-DIRECTED DNA POLYMERASE"/>
    <property type="match status" value="1"/>
</dbReference>
<keyword evidence="3" id="KW-0347">Helicase</keyword>
<gene>
    <name evidence="7" type="ORF">NDES1114_LOCUS27343</name>
</gene>
<dbReference type="SUPFAM" id="SSF46785">
    <property type="entry name" value="Winged helix' DNA-binding domain"/>
    <property type="match status" value="1"/>
</dbReference>
<accession>A0A7S1QJ11</accession>
<dbReference type="PANTHER" id="PTHR47961">
    <property type="entry name" value="DNA POLYMERASE THETA, PUTATIVE (AFU_ORTHOLOGUE AFUA_1G05260)-RELATED"/>
    <property type="match status" value="1"/>
</dbReference>
<dbReference type="EMBL" id="HBGF01040826">
    <property type="protein sequence ID" value="CAD9140359.1"/>
    <property type="molecule type" value="Transcribed_RNA"/>
</dbReference>
<dbReference type="GO" id="GO:0005524">
    <property type="term" value="F:ATP binding"/>
    <property type="evidence" value="ECO:0007669"/>
    <property type="project" value="UniProtKB-KW"/>
</dbReference>
<evidence type="ECO:0000256" key="3">
    <source>
        <dbReference type="ARBA" id="ARBA00022806"/>
    </source>
</evidence>
<feature type="domain" description="Helicase C-terminal" evidence="6">
    <location>
        <begin position="86"/>
        <end position="271"/>
    </location>
</feature>
<proteinExistence type="predicted"/>
<dbReference type="PROSITE" id="PS51194">
    <property type="entry name" value="HELICASE_CTER"/>
    <property type="match status" value="1"/>
</dbReference>
<dbReference type="GO" id="GO:0043138">
    <property type="term" value="F:3'-5' DNA helicase activity"/>
    <property type="evidence" value="ECO:0007669"/>
    <property type="project" value="UniProtKB-EC"/>
</dbReference>
<dbReference type="FunFam" id="1.10.3380.20:FF:000004">
    <property type="entry name" value="DNA polymerase theta (Helicase domain only), putative"/>
    <property type="match status" value="1"/>
</dbReference>
<sequence length="609" mass="65681">MIGDGKRGATLELLLSKLRTCAPRAQIVGMSATVPNLLDLATWLDAECYVGTFRPIPLTQHVVCKGSVTVDGSVKRTLPSTSDQDALMTLVTECAPKASVVVFCSTRSQCVDTALKIRDALVSGHGVAPRGLAVSAELKALDHHETALVESVLGGVAYHHGGLVAEERQIVEKAFLSRALSVVCCTSTLAAGVNLPARRVVIRSPYIGRNFLAKSMYQQMCGRAGRAGLDDAGESFLIVGPKDAAKGEQLARSPTEPIVSQLIRYEGASVARSLLEVIAVSACQTRGEVTQFLRNTFFGHGPDAERCDTIAAGALRELQDAGFASISDTGNVAASAFGRASVRSCFSFEEASFIRAELQSVADHGLILSDDLHTCFLLTPVQDIVEPEWRTFQMLLSRLSPLQLRIVERVGVCEATIDARASGLNIGAPADSDARHKLFVARRFYGAMMLADVLNESSLDVVEQKFQVNRGQVQALMKSAAMFSSSICSFCASLEWFSLEAVLSAFVKRLGYGVRPDLVPLMDIKGVTPARARALWNAGLKSASDIVKLSPEALKDVVKRKNEQSRSAKYFTLRSAAAVLREAHMLLKSNIRDRENELLELTGKKLGNP</sequence>
<evidence type="ECO:0000259" key="6">
    <source>
        <dbReference type="PROSITE" id="PS51194"/>
    </source>
</evidence>
<keyword evidence="4" id="KW-0067">ATP-binding</keyword>
<organism evidence="7">
    <name type="scientific">Neobodo designis</name>
    <name type="common">Flagellated protozoan</name>
    <name type="synonym">Bodo designis</name>
    <dbReference type="NCBI Taxonomy" id="312471"/>
    <lineage>
        <taxon>Eukaryota</taxon>
        <taxon>Discoba</taxon>
        <taxon>Euglenozoa</taxon>
        <taxon>Kinetoplastea</taxon>
        <taxon>Metakinetoplastina</taxon>
        <taxon>Neobodonida</taxon>
        <taxon>Neobodo</taxon>
    </lineage>
</organism>
<dbReference type="Pfam" id="PF00271">
    <property type="entry name" value="Helicase_C"/>
    <property type="match status" value="1"/>
</dbReference>
<dbReference type="Pfam" id="PF21099">
    <property type="entry name" value="POLQ_helical"/>
    <property type="match status" value="1"/>
</dbReference>
<dbReference type="Pfam" id="PF14520">
    <property type="entry name" value="HHH_5"/>
    <property type="match status" value="1"/>
</dbReference>
<dbReference type="InterPro" id="IPR048960">
    <property type="entry name" value="POLQ-like_helical"/>
</dbReference>
<dbReference type="SMART" id="SM00490">
    <property type="entry name" value="HELICc"/>
    <property type="match status" value="1"/>
</dbReference>
<dbReference type="SUPFAM" id="SSF158702">
    <property type="entry name" value="Sec63 N-terminal domain-like"/>
    <property type="match status" value="1"/>
</dbReference>
<reference evidence="7" key="1">
    <citation type="submission" date="2021-01" db="EMBL/GenBank/DDBJ databases">
        <authorList>
            <person name="Corre E."/>
            <person name="Pelletier E."/>
            <person name="Niang G."/>
            <person name="Scheremetjew M."/>
            <person name="Finn R."/>
            <person name="Kale V."/>
            <person name="Holt S."/>
            <person name="Cochrane G."/>
            <person name="Meng A."/>
            <person name="Brown T."/>
            <person name="Cohen L."/>
        </authorList>
    </citation>
    <scope>NUCLEOTIDE SEQUENCE</scope>
    <source>
        <strain evidence="7">CCAP 1951/1</strain>
    </source>
</reference>
<evidence type="ECO:0000256" key="4">
    <source>
        <dbReference type="ARBA" id="ARBA00022840"/>
    </source>
</evidence>
<dbReference type="InterPro" id="IPR036390">
    <property type="entry name" value="WH_DNA-bd_sf"/>
</dbReference>
<name>A0A7S1QJ11_NEODS</name>
<dbReference type="Gene3D" id="1.10.3380.20">
    <property type="match status" value="1"/>
</dbReference>
<comment type="catalytic activity">
    <reaction evidence="5">
        <text>ATP + H2O = ADP + phosphate + H(+)</text>
        <dbReference type="Rhea" id="RHEA:13065"/>
        <dbReference type="ChEBI" id="CHEBI:15377"/>
        <dbReference type="ChEBI" id="CHEBI:15378"/>
        <dbReference type="ChEBI" id="CHEBI:30616"/>
        <dbReference type="ChEBI" id="CHEBI:43474"/>
        <dbReference type="ChEBI" id="CHEBI:456216"/>
        <dbReference type="EC" id="5.6.2.4"/>
    </reaction>
</comment>
<keyword evidence="2" id="KW-0378">Hydrolase</keyword>
<protein>
    <recommendedName>
        <fullName evidence="6">Helicase C-terminal domain-containing protein</fullName>
    </recommendedName>
</protein>
<dbReference type="Pfam" id="PF20470">
    <property type="entry name" value="HTH_61"/>
    <property type="match status" value="1"/>
</dbReference>
<dbReference type="AlphaFoldDB" id="A0A7S1QJ11"/>
<evidence type="ECO:0000256" key="2">
    <source>
        <dbReference type="ARBA" id="ARBA00022801"/>
    </source>
</evidence>
<dbReference type="CDD" id="cd18795">
    <property type="entry name" value="SF2_C_Ski2"/>
    <property type="match status" value="1"/>
</dbReference>
<evidence type="ECO:0000256" key="1">
    <source>
        <dbReference type="ARBA" id="ARBA00022741"/>
    </source>
</evidence>
<evidence type="ECO:0000313" key="7">
    <source>
        <dbReference type="EMBL" id="CAD9140359.1"/>
    </source>
</evidence>
<keyword evidence="1" id="KW-0547">Nucleotide-binding</keyword>
<evidence type="ECO:0000256" key="5">
    <source>
        <dbReference type="ARBA" id="ARBA00048988"/>
    </source>
</evidence>
<dbReference type="SUPFAM" id="SSF52540">
    <property type="entry name" value="P-loop containing nucleoside triphosphate hydrolases"/>
    <property type="match status" value="2"/>
</dbReference>
<dbReference type="InterPro" id="IPR046931">
    <property type="entry name" value="HTH_61"/>
</dbReference>
<dbReference type="InterPro" id="IPR050474">
    <property type="entry name" value="Hel308_SKI2-like"/>
</dbReference>
<dbReference type="Gene3D" id="3.40.50.300">
    <property type="entry name" value="P-loop containing nucleotide triphosphate hydrolases"/>
    <property type="match status" value="2"/>
</dbReference>
<dbReference type="InterPro" id="IPR027417">
    <property type="entry name" value="P-loop_NTPase"/>
</dbReference>